<sequence length="440" mass="48304">MCGRYSLGLRPAQVRHMLQQDNMPVDDAPEDEGEGAPRQSYNFAPGYHGIVYRADTPDWGAGPYRHAKKAGDDTEAADEAADQSSPTTSPSGGGGDDAGAGSGVNYKLQSMKWGLIPFWNKKNPDYGSLMKTINCRDDSLAQSGGMWNTMKARKRCIVVAQGFYEWLKKDGGREKIPHFVKKKDGALMCLAGLWDCVQYENDETKHYTYTIITTDSKKQLKFLHDRMPVILNNGSEELRTWLDPKRYEWSKDLQSLLKPFDGELEVYPVSKDVGKVGNNSPTFLIPIDSKENKSNIANFFGKGTSNAKTKTEALSPPQKQPQVKIKEETGFVEEGSRDDDVVEEGGQAAREDGKHAEDGQAKLVTGVKREAEEDTSRDEPPKKAAKPAPKAEPPASSGSPQKKGVGTRSKISATSNGTKSPEKSKQTGSRKITQFFGNSS</sequence>
<comment type="caution">
    <text evidence="9">The sequence shown here is derived from an EMBL/GenBank/DDBJ whole genome shotgun (WGS) entry which is preliminary data.</text>
</comment>
<protein>
    <recommendedName>
        <fullName evidence="11">DUF159 domain protein</fullName>
    </recommendedName>
</protein>
<proteinExistence type="inferred from homology"/>
<evidence type="ECO:0000256" key="1">
    <source>
        <dbReference type="ARBA" id="ARBA00008136"/>
    </source>
</evidence>
<keyword evidence="4" id="KW-0378">Hydrolase</keyword>
<evidence type="ECO:0000256" key="2">
    <source>
        <dbReference type="ARBA" id="ARBA00022670"/>
    </source>
</evidence>
<dbReference type="PANTHER" id="PTHR13604">
    <property type="entry name" value="DC12-RELATED"/>
    <property type="match status" value="1"/>
</dbReference>
<evidence type="ECO:0000256" key="7">
    <source>
        <dbReference type="ARBA" id="ARBA00023239"/>
    </source>
</evidence>
<evidence type="ECO:0000313" key="9">
    <source>
        <dbReference type="EMBL" id="KAK8083382.1"/>
    </source>
</evidence>
<dbReference type="EMBL" id="JAQQWM010000001">
    <property type="protein sequence ID" value="KAK8083382.1"/>
    <property type="molecule type" value="Genomic_DNA"/>
</dbReference>
<keyword evidence="2" id="KW-0645">Protease</keyword>
<feature type="compositionally biased region" description="Polar residues" evidence="8">
    <location>
        <begin position="426"/>
        <end position="440"/>
    </location>
</feature>
<evidence type="ECO:0000256" key="5">
    <source>
        <dbReference type="ARBA" id="ARBA00023124"/>
    </source>
</evidence>
<feature type="compositionally biased region" description="Basic and acidic residues" evidence="8">
    <location>
        <begin position="324"/>
        <end position="339"/>
    </location>
</feature>
<dbReference type="Gene3D" id="3.90.1680.10">
    <property type="entry name" value="SOS response associated peptidase-like"/>
    <property type="match status" value="1"/>
</dbReference>
<dbReference type="Pfam" id="PF02586">
    <property type="entry name" value="SRAP"/>
    <property type="match status" value="1"/>
</dbReference>
<evidence type="ECO:0000313" key="10">
    <source>
        <dbReference type="Proteomes" id="UP001446871"/>
    </source>
</evidence>
<name>A0ABR1WIT3_9PEZI</name>
<keyword evidence="10" id="KW-1185">Reference proteome</keyword>
<keyword evidence="3" id="KW-0227">DNA damage</keyword>
<evidence type="ECO:0000256" key="4">
    <source>
        <dbReference type="ARBA" id="ARBA00022801"/>
    </source>
</evidence>
<reference evidence="9 10" key="1">
    <citation type="submission" date="2023-01" db="EMBL/GenBank/DDBJ databases">
        <title>Analysis of 21 Apiospora genomes using comparative genomics revels a genus with tremendous synthesis potential of carbohydrate active enzymes and secondary metabolites.</title>
        <authorList>
            <person name="Sorensen T."/>
        </authorList>
    </citation>
    <scope>NUCLEOTIDE SEQUENCE [LARGE SCALE GENOMIC DNA]</scope>
    <source>
        <strain evidence="9 10">CBS 83171</strain>
    </source>
</reference>
<feature type="compositionally biased region" description="Gly residues" evidence="8">
    <location>
        <begin position="91"/>
        <end position="101"/>
    </location>
</feature>
<keyword evidence="7" id="KW-0456">Lyase</keyword>
<feature type="region of interest" description="Disordered" evidence="8">
    <location>
        <begin position="307"/>
        <end position="440"/>
    </location>
</feature>
<evidence type="ECO:0008006" key="11">
    <source>
        <dbReference type="Google" id="ProtNLM"/>
    </source>
</evidence>
<evidence type="ECO:0000256" key="8">
    <source>
        <dbReference type="SAM" id="MobiDB-lite"/>
    </source>
</evidence>
<keyword evidence="6" id="KW-0238">DNA-binding</keyword>
<feature type="region of interest" description="Disordered" evidence="8">
    <location>
        <begin position="63"/>
        <end position="101"/>
    </location>
</feature>
<evidence type="ECO:0000256" key="6">
    <source>
        <dbReference type="ARBA" id="ARBA00023125"/>
    </source>
</evidence>
<dbReference type="Proteomes" id="UP001446871">
    <property type="component" value="Unassembled WGS sequence"/>
</dbReference>
<organism evidence="9 10">
    <name type="scientific">Apiospora saccharicola</name>
    <dbReference type="NCBI Taxonomy" id="335842"/>
    <lineage>
        <taxon>Eukaryota</taxon>
        <taxon>Fungi</taxon>
        <taxon>Dikarya</taxon>
        <taxon>Ascomycota</taxon>
        <taxon>Pezizomycotina</taxon>
        <taxon>Sordariomycetes</taxon>
        <taxon>Xylariomycetidae</taxon>
        <taxon>Amphisphaeriales</taxon>
        <taxon>Apiosporaceae</taxon>
        <taxon>Apiospora</taxon>
    </lineage>
</organism>
<accession>A0ABR1WIT3</accession>
<feature type="compositionally biased region" description="Polar residues" evidence="8">
    <location>
        <begin position="409"/>
        <end position="419"/>
    </location>
</feature>
<keyword evidence="5" id="KW-0190">Covalent protein-DNA linkage</keyword>
<feature type="compositionally biased region" description="Basic and acidic residues" evidence="8">
    <location>
        <begin position="349"/>
        <end position="360"/>
    </location>
</feature>
<gene>
    <name evidence="9" type="ORF">PG996_002163</name>
</gene>
<evidence type="ECO:0000256" key="3">
    <source>
        <dbReference type="ARBA" id="ARBA00022763"/>
    </source>
</evidence>
<comment type="similarity">
    <text evidence="1">Belongs to the SOS response-associated peptidase family.</text>
</comment>
<dbReference type="InterPro" id="IPR036590">
    <property type="entry name" value="SRAP-like"/>
</dbReference>
<dbReference type="InterPro" id="IPR003738">
    <property type="entry name" value="SRAP"/>
</dbReference>
<dbReference type="PANTHER" id="PTHR13604:SF0">
    <property type="entry name" value="ABASIC SITE PROCESSING PROTEIN HMCES"/>
    <property type="match status" value="1"/>
</dbReference>
<dbReference type="SUPFAM" id="SSF143081">
    <property type="entry name" value="BB1717-like"/>
    <property type="match status" value="1"/>
</dbReference>